<name>V7BDT0_PHAVU</name>
<protein>
    <recommendedName>
        <fullName evidence="1">Myb/SANT-like domain-containing protein</fullName>
    </recommendedName>
</protein>
<gene>
    <name evidence="2" type="ORF">PHAVU_007G095700g</name>
</gene>
<proteinExistence type="predicted"/>
<dbReference type="PANTHER" id="PTHR46929:SF4">
    <property type="entry name" value="MYB_SANT-LIKE DOMAIN-CONTAINING PROTEIN"/>
    <property type="match status" value="1"/>
</dbReference>
<dbReference type="EMBL" id="CM002294">
    <property type="protein sequence ID" value="ESW15710.1"/>
    <property type="molecule type" value="Genomic_DNA"/>
</dbReference>
<evidence type="ECO:0000313" key="2">
    <source>
        <dbReference type="EMBL" id="ESW15710.1"/>
    </source>
</evidence>
<dbReference type="OrthoDB" id="611564at2759"/>
<dbReference type="Pfam" id="PF12776">
    <property type="entry name" value="Myb_DNA-bind_3"/>
    <property type="match status" value="1"/>
</dbReference>
<dbReference type="Gramene" id="ESW15710">
    <property type="protein sequence ID" value="ESW15710"/>
    <property type="gene ID" value="PHAVU_007G095700g"/>
</dbReference>
<organism evidence="2 3">
    <name type="scientific">Phaseolus vulgaris</name>
    <name type="common">Kidney bean</name>
    <name type="synonym">French bean</name>
    <dbReference type="NCBI Taxonomy" id="3885"/>
    <lineage>
        <taxon>Eukaryota</taxon>
        <taxon>Viridiplantae</taxon>
        <taxon>Streptophyta</taxon>
        <taxon>Embryophyta</taxon>
        <taxon>Tracheophyta</taxon>
        <taxon>Spermatophyta</taxon>
        <taxon>Magnoliopsida</taxon>
        <taxon>eudicotyledons</taxon>
        <taxon>Gunneridae</taxon>
        <taxon>Pentapetalae</taxon>
        <taxon>rosids</taxon>
        <taxon>fabids</taxon>
        <taxon>Fabales</taxon>
        <taxon>Fabaceae</taxon>
        <taxon>Papilionoideae</taxon>
        <taxon>50 kb inversion clade</taxon>
        <taxon>NPAAA clade</taxon>
        <taxon>indigoferoid/millettioid clade</taxon>
        <taxon>Phaseoleae</taxon>
        <taxon>Phaseolus</taxon>
    </lineage>
</organism>
<accession>V7BDT0</accession>
<evidence type="ECO:0000313" key="3">
    <source>
        <dbReference type="Proteomes" id="UP000000226"/>
    </source>
</evidence>
<dbReference type="Proteomes" id="UP000000226">
    <property type="component" value="Chromosome 7"/>
</dbReference>
<dbReference type="PANTHER" id="PTHR46929">
    <property type="entry name" value="EXPRESSED PROTEIN"/>
    <property type="match status" value="1"/>
</dbReference>
<sequence>MIDETSMGNRIDGSWTTQGYTNIGLQKNNVKNMHKSLKDRWHEIHDLFSGLSDFTWNPSTKIFEAEDEVWDMLIKAKPLVAKWRVNPIRHYKLMEDL</sequence>
<keyword evidence="3" id="KW-1185">Reference proteome</keyword>
<reference evidence="3" key="1">
    <citation type="journal article" date="2014" name="Nat. Genet.">
        <title>A reference genome for common bean and genome-wide analysis of dual domestications.</title>
        <authorList>
            <person name="Schmutz J."/>
            <person name="McClean P.E."/>
            <person name="Mamidi S."/>
            <person name="Wu G.A."/>
            <person name="Cannon S.B."/>
            <person name="Grimwood J."/>
            <person name="Jenkins J."/>
            <person name="Shu S."/>
            <person name="Song Q."/>
            <person name="Chavarro C."/>
            <person name="Torres-Torres M."/>
            <person name="Geffroy V."/>
            <person name="Moghaddam S.M."/>
            <person name="Gao D."/>
            <person name="Abernathy B."/>
            <person name="Barry K."/>
            <person name="Blair M."/>
            <person name="Brick M.A."/>
            <person name="Chovatia M."/>
            <person name="Gepts P."/>
            <person name="Goodstein D.M."/>
            <person name="Gonzales M."/>
            <person name="Hellsten U."/>
            <person name="Hyten D.L."/>
            <person name="Jia G."/>
            <person name="Kelly J.D."/>
            <person name="Kudrna D."/>
            <person name="Lee R."/>
            <person name="Richard M.M."/>
            <person name="Miklas P.N."/>
            <person name="Osorno J.M."/>
            <person name="Rodrigues J."/>
            <person name="Thareau V."/>
            <person name="Urrea C.A."/>
            <person name="Wang M."/>
            <person name="Yu Y."/>
            <person name="Zhang M."/>
            <person name="Wing R.A."/>
            <person name="Cregan P.B."/>
            <person name="Rokhsar D.S."/>
            <person name="Jackson S.A."/>
        </authorList>
    </citation>
    <scope>NUCLEOTIDE SEQUENCE [LARGE SCALE GENOMIC DNA]</scope>
    <source>
        <strain evidence="3">cv. G19833</strain>
    </source>
</reference>
<dbReference type="AlphaFoldDB" id="V7BDT0"/>
<evidence type="ECO:0000259" key="1">
    <source>
        <dbReference type="Pfam" id="PF12776"/>
    </source>
</evidence>
<feature type="domain" description="Myb/SANT-like" evidence="1">
    <location>
        <begin position="20"/>
        <end position="71"/>
    </location>
</feature>
<dbReference type="InterPro" id="IPR024752">
    <property type="entry name" value="Myb/SANT-like_dom"/>
</dbReference>